<keyword evidence="2 10" id="KW-0240">DNA-directed RNA polymerase</keyword>
<evidence type="ECO:0000256" key="1">
    <source>
        <dbReference type="ARBA" id="ARBA00009762"/>
    </source>
</evidence>
<dbReference type="PANTHER" id="PTHR10536">
    <property type="entry name" value="DNA PRIMASE SMALL SUBUNIT"/>
    <property type="match status" value="1"/>
</dbReference>
<dbReference type="GO" id="GO:0046872">
    <property type="term" value="F:metal ion binding"/>
    <property type="evidence" value="ECO:0007669"/>
    <property type="project" value="UniProtKB-KW"/>
</dbReference>
<evidence type="ECO:0000256" key="9">
    <source>
        <dbReference type="ARBA" id="ARBA00023163"/>
    </source>
</evidence>
<dbReference type="GO" id="GO:0006269">
    <property type="term" value="P:DNA replication, synthesis of primer"/>
    <property type="evidence" value="ECO:0007669"/>
    <property type="project" value="UniProtKB-KW"/>
</dbReference>
<evidence type="ECO:0000256" key="7">
    <source>
        <dbReference type="ARBA" id="ARBA00022723"/>
    </source>
</evidence>
<evidence type="ECO:0000256" key="2">
    <source>
        <dbReference type="ARBA" id="ARBA00022478"/>
    </source>
</evidence>
<accession>A0A1W0WPV4</accession>
<evidence type="ECO:0000256" key="10">
    <source>
        <dbReference type="RuleBase" id="RU003514"/>
    </source>
</evidence>
<keyword evidence="6 10" id="KW-0235">DNA replication</keyword>
<dbReference type="GO" id="GO:0005658">
    <property type="term" value="C:alpha DNA polymerase:primase complex"/>
    <property type="evidence" value="ECO:0007669"/>
    <property type="project" value="UniProtKB-ARBA"/>
</dbReference>
<sequence length="438" mass="50691">MSLKAPFNPDELPHHLSVYYRRFFPYSLFHRWLNYGHSDTGHFFALREFCFTLKDDVYLRYKSFETQKELEKGIQEYCPHKIDIGPVYSARIKDVKLNPLIVPVERELIFDIDMTDYDEVRLCCSSANICSKCWPLMTLAIKVIHRVLTEDFGFQNILWVYSGRRGIHCWIADKKARNLKSPARHAIIEYLTLIKAGLQGKERRAVLSNFDLEYQAVSKSLHLVRNHFLKNLVRDQGLMESEKGLAKVLAMLEDQELIAKVRAAIEPISGSERRWDKLTDMVGDYVASKKRNQDSWKTSNMLDELQVMFCYPRLDINVSHGLNHLLKSPFSVHPKTGRVCVPINPDQADQFDPFAVPTIDQLLEEMSDYDKAHPPLSATGTGDEPTTVPTKPPIPDWKKTSLKEGITIFETFVRKLEINWKREKAKENIKTEPVDTDF</sequence>
<dbReference type="OrthoDB" id="19606at2759"/>
<reference evidence="13" key="1">
    <citation type="submission" date="2017-01" db="EMBL/GenBank/DDBJ databases">
        <title>Comparative genomics of anhydrobiosis in the tardigrade Hypsibius dujardini.</title>
        <authorList>
            <person name="Yoshida Y."/>
            <person name="Koutsovoulos G."/>
            <person name="Laetsch D."/>
            <person name="Stevens L."/>
            <person name="Kumar S."/>
            <person name="Horikawa D."/>
            <person name="Ishino K."/>
            <person name="Komine S."/>
            <person name="Tomita M."/>
            <person name="Blaxter M."/>
            <person name="Arakawa K."/>
        </authorList>
    </citation>
    <scope>NUCLEOTIDE SEQUENCE [LARGE SCALE GENOMIC DNA]</scope>
    <source>
        <strain evidence="13">Z151</strain>
    </source>
</reference>
<evidence type="ECO:0000256" key="6">
    <source>
        <dbReference type="ARBA" id="ARBA00022705"/>
    </source>
</evidence>
<keyword evidence="8" id="KW-0862">Zinc</keyword>
<evidence type="ECO:0000256" key="3">
    <source>
        <dbReference type="ARBA" id="ARBA00022515"/>
    </source>
</evidence>
<dbReference type="FunFam" id="3.90.920.10:FF:000003">
    <property type="entry name" value="DNA primase"/>
    <property type="match status" value="1"/>
</dbReference>
<gene>
    <name evidence="12" type="ORF">BV898_08635</name>
</gene>
<organism evidence="12 13">
    <name type="scientific">Hypsibius exemplaris</name>
    <name type="common">Freshwater tardigrade</name>
    <dbReference type="NCBI Taxonomy" id="2072580"/>
    <lineage>
        <taxon>Eukaryota</taxon>
        <taxon>Metazoa</taxon>
        <taxon>Ecdysozoa</taxon>
        <taxon>Tardigrada</taxon>
        <taxon>Eutardigrada</taxon>
        <taxon>Parachela</taxon>
        <taxon>Hypsibioidea</taxon>
        <taxon>Hypsibiidae</taxon>
        <taxon>Hypsibius</taxon>
    </lineage>
</organism>
<dbReference type="CDD" id="cd04860">
    <property type="entry name" value="AE_Prim_S"/>
    <property type="match status" value="1"/>
</dbReference>
<dbReference type="EMBL" id="MTYJ01000063">
    <property type="protein sequence ID" value="OQV17238.1"/>
    <property type="molecule type" value="Genomic_DNA"/>
</dbReference>
<evidence type="ECO:0000313" key="13">
    <source>
        <dbReference type="Proteomes" id="UP000192578"/>
    </source>
</evidence>
<dbReference type="NCBIfam" id="TIGR00335">
    <property type="entry name" value="primase_sml"/>
    <property type="match status" value="1"/>
</dbReference>
<dbReference type="Gene3D" id="3.90.920.10">
    <property type="entry name" value="DNA primase, PRIM domain"/>
    <property type="match status" value="1"/>
</dbReference>
<dbReference type="Pfam" id="PF01896">
    <property type="entry name" value="DNA_primase_S"/>
    <property type="match status" value="1"/>
</dbReference>
<dbReference type="SUPFAM" id="SSF56747">
    <property type="entry name" value="Prim-pol domain"/>
    <property type="match status" value="1"/>
</dbReference>
<keyword evidence="7" id="KW-0479">Metal-binding</keyword>
<protein>
    <recommendedName>
        <fullName evidence="10">DNA primase</fullName>
        <ecNumber evidence="10">2.7.7.-</ecNumber>
    </recommendedName>
</protein>
<keyword evidence="13" id="KW-1185">Reference proteome</keyword>
<keyword evidence="9" id="KW-0804">Transcription</keyword>
<name>A0A1W0WPV4_HYPEX</name>
<dbReference type="GO" id="GO:0003899">
    <property type="term" value="F:DNA-directed RNA polymerase activity"/>
    <property type="evidence" value="ECO:0007669"/>
    <property type="project" value="InterPro"/>
</dbReference>
<dbReference type="InterPro" id="IPR014052">
    <property type="entry name" value="DNA_primase_ssu_euk/arc"/>
</dbReference>
<evidence type="ECO:0000256" key="8">
    <source>
        <dbReference type="ARBA" id="ARBA00022833"/>
    </source>
</evidence>
<dbReference type="Proteomes" id="UP000192578">
    <property type="component" value="Unassembled WGS sequence"/>
</dbReference>
<evidence type="ECO:0000256" key="11">
    <source>
        <dbReference type="SAM" id="MobiDB-lite"/>
    </source>
</evidence>
<feature type="region of interest" description="Disordered" evidence="11">
    <location>
        <begin position="373"/>
        <end position="396"/>
    </location>
</feature>
<keyword evidence="3 10" id="KW-0639">Primosome</keyword>
<dbReference type="AlphaFoldDB" id="A0A1W0WPV4"/>
<dbReference type="InterPro" id="IPR002755">
    <property type="entry name" value="DNA_primase_S"/>
</dbReference>
<evidence type="ECO:0000313" key="12">
    <source>
        <dbReference type="EMBL" id="OQV17238.1"/>
    </source>
</evidence>
<evidence type="ECO:0000256" key="4">
    <source>
        <dbReference type="ARBA" id="ARBA00022679"/>
    </source>
</evidence>
<evidence type="ECO:0000256" key="5">
    <source>
        <dbReference type="ARBA" id="ARBA00022695"/>
    </source>
</evidence>
<keyword evidence="4 10" id="KW-0808">Transferase</keyword>
<proteinExistence type="inferred from homology"/>
<comment type="caution">
    <text evidence="12">The sequence shown here is derived from an EMBL/GenBank/DDBJ whole genome shotgun (WGS) entry which is preliminary data.</text>
</comment>
<keyword evidence="5" id="KW-0548">Nucleotidyltransferase</keyword>
<dbReference type="EC" id="2.7.7.-" evidence="10"/>
<comment type="similarity">
    <text evidence="1 10">Belongs to the eukaryotic-type primase small subunit family.</text>
</comment>